<dbReference type="InterPro" id="IPR004115">
    <property type="entry name" value="GAD-like_sf"/>
</dbReference>
<dbReference type="PANTHER" id="PTHR22594">
    <property type="entry name" value="ASPARTYL/LYSYL-TRNA SYNTHETASE"/>
    <property type="match status" value="1"/>
</dbReference>
<evidence type="ECO:0000256" key="4">
    <source>
        <dbReference type="ARBA" id="ARBA00022840"/>
    </source>
</evidence>
<comment type="subcellular location">
    <subcellularLocation>
        <location evidence="7">Cytoplasm</location>
    </subcellularLocation>
</comment>
<evidence type="ECO:0000313" key="9">
    <source>
        <dbReference type="EMBL" id="TXG37407.1"/>
    </source>
</evidence>
<feature type="binding site" evidence="7">
    <location>
        <position position="486"/>
    </location>
    <ligand>
        <name>L-aspartate</name>
        <dbReference type="ChEBI" id="CHEBI:29991"/>
    </ligand>
</feature>
<feature type="binding site" evidence="7">
    <location>
        <position position="479"/>
    </location>
    <ligand>
        <name>ATP</name>
        <dbReference type="ChEBI" id="CHEBI:30616"/>
    </ligand>
</feature>
<dbReference type="Gene3D" id="3.30.1360.30">
    <property type="entry name" value="GAD-like domain"/>
    <property type="match status" value="1"/>
</dbReference>
<dbReference type="InterPro" id="IPR004524">
    <property type="entry name" value="Asp-tRNA-ligase_1"/>
</dbReference>
<dbReference type="SUPFAM" id="SSF55681">
    <property type="entry name" value="Class II aaRS and biotin synthetases"/>
    <property type="match status" value="1"/>
</dbReference>
<dbReference type="InterPro" id="IPR006195">
    <property type="entry name" value="aa-tRNA-synth_II"/>
</dbReference>
<dbReference type="AlphaFoldDB" id="A0A5C7GIQ6"/>
<dbReference type="NCBIfam" id="NF001750">
    <property type="entry name" value="PRK00476.1"/>
    <property type="match status" value="1"/>
</dbReference>
<comment type="catalytic activity">
    <reaction evidence="7">
        <text>tRNA(Asp) + L-aspartate + ATP = L-aspartyl-tRNA(Asp) + AMP + diphosphate</text>
        <dbReference type="Rhea" id="RHEA:19649"/>
        <dbReference type="Rhea" id="RHEA-COMP:9660"/>
        <dbReference type="Rhea" id="RHEA-COMP:9678"/>
        <dbReference type="ChEBI" id="CHEBI:29991"/>
        <dbReference type="ChEBI" id="CHEBI:30616"/>
        <dbReference type="ChEBI" id="CHEBI:33019"/>
        <dbReference type="ChEBI" id="CHEBI:78442"/>
        <dbReference type="ChEBI" id="CHEBI:78516"/>
        <dbReference type="ChEBI" id="CHEBI:456215"/>
        <dbReference type="EC" id="6.1.1.12"/>
    </reaction>
</comment>
<feature type="domain" description="Aminoacyl-transfer RNA synthetases class-II family profile" evidence="8">
    <location>
        <begin position="144"/>
        <end position="552"/>
    </location>
</feature>
<evidence type="ECO:0000313" key="10">
    <source>
        <dbReference type="Proteomes" id="UP000321080"/>
    </source>
</evidence>
<dbReference type="GO" id="GO:0006422">
    <property type="term" value="P:aspartyl-tRNA aminoacylation"/>
    <property type="evidence" value="ECO:0007669"/>
    <property type="project" value="UniProtKB-UniRule"/>
</dbReference>
<dbReference type="HAMAP" id="MF_00044">
    <property type="entry name" value="Asp_tRNA_synth_type1"/>
    <property type="match status" value="1"/>
</dbReference>
<comment type="function">
    <text evidence="7">Catalyzes the attachment of L-aspartate to tRNA(Asp) in a two-step reaction: L-aspartate is first activated by ATP to form Asp-AMP and then transferred to the acceptor end of tRNA(Asp).</text>
</comment>
<feature type="binding site" evidence="7">
    <location>
        <position position="220"/>
    </location>
    <ligand>
        <name>L-aspartate</name>
        <dbReference type="ChEBI" id="CHEBI:29991"/>
    </ligand>
</feature>
<dbReference type="CDD" id="cd04317">
    <property type="entry name" value="EcAspRS_like_N"/>
    <property type="match status" value="1"/>
</dbReference>
<feature type="binding site" evidence="7">
    <location>
        <begin position="220"/>
        <end position="222"/>
    </location>
    <ligand>
        <name>ATP</name>
        <dbReference type="ChEBI" id="CHEBI:30616"/>
    </ligand>
</feature>
<dbReference type="CDD" id="cd00777">
    <property type="entry name" value="AspRS_core"/>
    <property type="match status" value="1"/>
</dbReference>
<dbReference type="InterPro" id="IPR029351">
    <property type="entry name" value="GAD_dom"/>
</dbReference>
<evidence type="ECO:0000256" key="3">
    <source>
        <dbReference type="ARBA" id="ARBA00022741"/>
    </source>
</evidence>
<dbReference type="InterPro" id="IPR047089">
    <property type="entry name" value="Asp-tRNA-ligase_1_N"/>
</dbReference>
<keyword evidence="6 7" id="KW-0030">Aminoacyl-tRNA synthetase</keyword>
<feature type="binding site" evidence="7">
    <location>
        <begin position="531"/>
        <end position="534"/>
    </location>
    <ligand>
        <name>ATP</name>
        <dbReference type="ChEBI" id="CHEBI:30616"/>
    </ligand>
</feature>
<evidence type="ECO:0000256" key="1">
    <source>
        <dbReference type="ARBA" id="ARBA00006303"/>
    </source>
</evidence>
<dbReference type="GO" id="GO:0004815">
    <property type="term" value="F:aspartate-tRNA ligase activity"/>
    <property type="evidence" value="ECO:0007669"/>
    <property type="project" value="UniProtKB-UniRule"/>
</dbReference>
<proteinExistence type="inferred from homology"/>
<keyword evidence="5 7" id="KW-0648">Protein biosynthesis</keyword>
<dbReference type="PANTHER" id="PTHR22594:SF5">
    <property type="entry name" value="ASPARTATE--TRNA LIGASE, MITOCHONDRIAL"/>
    <property type="match status" value="1"/>
</dbReference>
<dbReference type="InterPro" id="IPR045864">
    <property type="entry name" value="aa-tRNA-synth_II/BPL/LPL"/>
</dbReference>
<accession>A0A5C7GIQ6</accession>
<dbReference type="RefSeq" id="WP_147768917.1">
    <property type="nucleotide sequence ID" value="NZ_VRKQ01000010.1"/>
</dbReference>
<dbReference type="InterPro" id="IPR002312">
    <property type="entry name" value="Asp/Asn-tRNA-synth_IIb"/>
</dbReference>
<evidence type="ECO:0000256" key="7">
    <source>
        <dbReference type="HAMAP-Rule" id="MF_00044"/>
    </source>
</evidence>
<dbReference type="NCBIfam" id="TIGR00459">
    <property type="entry name" value="aspS_bact"/>
    <property type="match status" value="1"/>
</dbReference>
<keyword evidence="3 7" id="KW-0547">Nucleotide-binding</keyword>
<keyword evidence="7" id="KW-0963">Cytoplasm</keyword>
<dbReference type="SUPFAM" id="SSF50249">
    <property type="entry name" value="Nucleic acid-binding proteins"/>
    <property type="match status" value="1"/>
</dbReference>
<evidence type="ECO:0000256" key="6">
    <source>
        <dbReference type="ARBA" id="ARBA00023146"/>
    </source>
</evidence>
<sequence length="584" mass="66479">MYRSHNCGELRATNINEEVTLAGWVQKSRDKGFIVWVDLRDRYGITQLVFDEERTSKDMMRQAQNLGREFVIQVKGTVIERASKNPNIATGDIEILVTELNILNQAILPPFTIEDETDGGEELRMKYRYLDIRRNPVKENLIFRHKVTQEVRNYLSNEDFIEVETPYLIKSTPEGARDFVVPSRMNEGEFYALPQSPQTFKQLLMVGGMDKYFQIVKCFRDEDLRADRQPEFTQIDCEMAFIEQEDILNAFEGLTRHLLKEVNGVEVEKFPRILYDDAIRLYGNDKPDIRFGMEFGELNEVAQHKDFNVFNSAELVVGIAVPGGNSYTRKEIDKLTSWVKRPQVGALGMVYCRCNEDGTYKSSVDKFYDQEDLSKWAEATGANAGDLICVLSGDTSKVRAQLSALRMELAERLGLRKPNEFAPLWVMDFPLLEWDEETERYHAMHHPFTSPKPGQIELLKTDPGAVKANAYDLVLNGNEIGGGSIRIHDKETQSLMFDYLGFTEVEAKAQFGFLMDAFQYGAPPHGGLAFGLDRLVAILGGQETIRDFIAFPKNNSGRDVMIDAPAPIDDEQLKELSLKLNIKS</sequence>
<comment type="caution">
    <text evidence="7">Lacks conserved residue(s) required for the propagation of feature annotation.</text>
</comment>
<feature type="binding site" evidence="7">
    <location>
        <position position="229"/>
    </location>
    <ligand>
        <name>ATP</name>
        <dbReference type="ChEBI" id="CHEBI:30616"/>
    </ligand>
</feature>
<dbReference type="GO" id="GO:0003676">
    <property type="term" value="F:nucleic acid binding"/>
    <property type="evidence" value="ECO:0007669"/>
    <property type="project" value="InterPro"/>
</dbReference>
<evidence type="ECO:0000259" key="8">
    <source>
        <dbReference type="PROSITE" id="PS50862"/>
    </source>
</evidence>
<comment type="caution">
    <text evidence="9">The sequence shown here is derived from an EMBL/GenBank/DDBJ whole genome shotgun (WGS) entry which is preliminary data.</text>
</comment>
<keyword evidence="10" id="KW-1185">Reference proteome</keyword>
<keyword evidence="4 7" id="KW-0067">ATP-binding</keyword>
<dbReference type="EC" id="6.1.1.12" evidence="7"/>
<dbReference type="OrthoDB" id="9802326at2"/>
<comment type="similarity">
    <text evidence="1 7">Belongs to the class-II aminoacyl-tRNA synthetase family. Type 1 subfamily.</text>
</comment>
<dbReference type="Pfam" id="PF01336">
    <property type="entry name" value="tRNA_anti-codon"/>
    <property type="match status" value="1"/>
</dbReference>
<dbReference type="EMBL" id="VRKQ01000010">
    <property type="protein sequence ID" value="TXG37407.1"/>
    <property type="molecule type" value="Genomic_DNA"/>
</dbReference>
<organism evidence="9 10">
    <name type="scientific">Seonamhaeicola maritimus</name>
    <dbReference type="NCBI Taxonomy" id="2591822"/>
    <lineage>
        <taxon>Bacteria</taxon>
        <taxon>Pseudomonadati</taxon>
        <taxon>Bacteroidota</taxon>
        <taxon>Flavobacteriia</taxon>
        <taxon>Flavobacteriales</taxon>
        <taxon>Flavobacteriaceae</taxon>
    </lineage>
</organism>
<protein>
    <recommendedName>
        <fullName evidence="7">Aspartate--tRNA ligase</fullName>
        <ecNumber evidence="7">6.1.1.12</ecNumber>
    </recommendedName>
    <alternativeName>
        <fullName evidence="7">Aspartyl-tRNA synthetase</fullName>
        <shortName evidence="7">AspRS</shortName>
    </alternativeName>
</protein>
<dbReference type="InterPro" id="IPR004365">
    <property type="entry name" value="NA-bd_OB_tRNA"/>
</dbReference>
<reference evidence="9 10" key="1">
    <citation type="submission" date="2019-08" db="EMBL/GenBank/DDBJ databases">
        <title>Seonamhaeicola sediminis sp. nov., isolated from marine sediment.</title>
        <authorList>
            <person name="Cao W.R."/>
        </authorList>
    </citation>
    <scope>NUCLEOTIDE SEQUENCE [LARGE SCALE GENOMIC DNA]</scope>
    <source>
        <strain evidence="9 10">1505</strain>
    </source>
</reference>
<dbReference type="Pfam" id="PF02938">
    <property type="entry name" value="GAD"/>
    <property type="match status" value="1"/>
</dbReference>
<dbReference type="Gene3D" id="3.30.930.10">
    <property type="entry name" value="Bira Bifunctional Protein, Domain 2"/>
    <property type="match status" value="1"/>
</dbReference>
<dbReference type="Gene3D" id="2.40.50.140">
    <property type="entry name" value="Nucleic acid-binding proteins"/>
    <property type="match status" value="1"/>
</dbReference>
<dbReference type="GO" id="GO:0005737">
    <property type="term" value="C:cytoplasm"/>
    <property type="evidence" value="ECO:0007669"/>
    <property type="project" value="UniProtKB-SubCell"/>
</dbReference>
<dbReference type="InterPro" id="IPR004364">
    <property type="entry name" value="Aa-tRNA-synt_II"/>
</dbReference>
<dbReference type="GO" id="GO:0005524">
    <property type="term" value="F:ATP binding"/>
    <property type="evidence" value="ECO:0007669"/>
    <property type="project" value="UniProtKB-UniRule"/>
</dbReference>
<name>A0A5C7GIQ6_9FLAO</name>
<dbReference type="SUPFAM" id="SSF55261">
    <property type="entry name" value="GAD domain-like"/>
    <property type="match status" value="1"/>
</dbReference>
<evidence type="ECO:0000256" key="5">
    <source>
        <dbReference type="ARBA" id="ARBA00022917"/>
    </source>
</evidence>
<gene>
    <name evidence="7 9" type="primary">aspS</name>
    <name evidence="9" type="ORF">FUA22_12710</name>
</gene>
<feature type="region of interest" description="Aspartate" evidence="7">
    <location>
        <begin position="198"/>
        <end position="201"/>
    </location>
</feature>
<comment type="subunit">
    <text evidence="7">Homodimer.</text>
</comment>
<dbReference type="PROSITE" id="PS50862">
    <property type="entry name" value="AA_TRNA_LIGASE_II"/>
    <property type="match status" value="1"/>
</dbReference>
<dbReference type="InterPro" id="IPR047090">
    <property type="entry name" value="AspRS_core"/>
</dbReference>
<dbReference type="PRINTS" id="PR01042">
    <property type="entry name" value="TRNASYNTHASP"/>
</dbReference>
<dbReference type="InterPro" id="IPR012340">
    <property type="entry name" value="NA-bd_OB-fold"/>
</dbReference>
<feature type="binding site" evidence="7">
    <location>
        <position position="445"/>
    </location>
    <ligand>
        <name>L-aspartate</name>
        <dbReference type="ChEBI" id="CHEBI:29991"/>
    </ligand>
</feature>
<dbReference type="Pfam" id="PF00152">
    <property type="entry name" value="tRNA-synt_2"/>
    <property type="match status" value="1"/>
</dbReference>
<feature type="binding site" evidence="7">
    <location>
        <position position="174"/>
    </location>
    <ligand>
        <name>L-aspartate</name>
        <dbReference type="ChEBI" id="CHEBI:29991"/>
    </ligand>
</feature>
<keyword evidence="2 7" id="KW-0436">Ligase</keyword>
<dbReference type="Proteomes" id="UP000321080">
    <property type="component" value="Unassembled WGS sequence"/>
</dbReference>
<evidence type="ECO:0000256" key="2">
    <source>
        <dbReference type="ARBA" id="ARBA00022598"/>
    </source>
</evidence>